<sequence>MTLRCEASFTLKRWIQIQKINSLKIVSSQFRVYPHSPRHPACVNDPSVKIPVMIKENAKHRHIDIVPFEVCACLDYWACSLLDTTRSKSIRKHTPTPERTKEHLLFFLGP</sequence>
<evidence type="ECO:0000313" key="2">
    <source>
        <dbReference type="Proteomes" id="UP000410492"/>
    </source>
</evidence>
<dbReference type="EMBL" id="CAACVG010006839">
    <property type="protein sequence ID" value="VEN42106.1"/>
    <property type="molecule type" value="Genomic_DNA"/>
</dbReference>
<name>A0A653C2D6_CALMS</name>
<organism evidence="1 2">
    <name type="scientific">Callosobruchus maculatus</name>
    <name type="common">Southern cowpea weevil</name>
    <name type="synonym">Pulse bruchid</name>
    <dbReference type="NCBI Taxonomy" id="64391"/>
    <lineage>
        <taxon>Eukaryota</taxon>
        <taxon>Metazoa</taxon>
        <taxon>Ecdysozoa</taxon>
        <taxon>Arthropoda</taxon>
        <taxon>Hexapoda</taxon>
        <taxon>Insecta</taxon>
        <taxon>Pterygota</taxon>
        <taxon>Neoptera</taxon>
        <taxon>Endopterygota</taxon>
        <taxon>Coleoptera</taxon>
        <taxon>Polyphaga</taxon>
        <taxon>Cucujiformia</taxon>
        <taxon>Chrysomeloidea</taxon>
        <taxon>Chrysomelidae</taxon>
        <taxon>Bruchinae</taxon>
        <taxon>Bruchini</taxon>
        <taxon>Callosobruchus</taxon>
    </lineage>
</organism>
<gene>
    <name evidence="1" type="ORF">CALMAC_LOCUS5706</name>
</gene>
<protein>
    <submittedName>
        <fullName evidence="1">Uncharacterized protein</fullName>
    </submittedName>
</protein>
<evidence type="ECO:0000313" key="1">
    <source>
        <dbReference type="EMBL" id="VEN42106.1"/>
    </source>
</evidence>
<accession>A0A653C2D6</accession>
<proteinExistence type="predicted"/>
<reference evidence="1 2" key="1">
    <citation type="submission" date="2019-01" db="EMBL/GenBank/DDBJ databases">
        <authorList>
            <person name="Sayadi A."/>
        </authorList>
    </citation>
    <scope>NUCLEOTIDE SEQUENCE [LARGE SCALE GENOMIC DNA]</scope>
</reference>
<dbReference type="Proteomes" id="UP000410492">
    <property type="component" value="Unassembled WGS sequence"/>
</dbReference>
<feature type="non-terminal residue" evidence="1">
    <location>
        <position position="110"/>
    </location>
</feature>
<dbReference type="AlphaFoldDB" id="A0A653C2D6"/>
<keyword evidence="2" id="KW-1185">Reference proteome</keyword>